<dbReference type="PIRSF" id="PIRSF000538">
    <property type="entry name" value="GlpK"/>
    <property type="match status" value="1"/>
</dbReference>
<comment type="catalytic activity">
    <reaction evidence="8 10">
        <text>D-xylulose + ATP = D-xylulose 5-phosphate + ADP + H(+)</text>
        <dbReference type="Rhea" id="RHEA:10964"/>
        <dbReference type="ChEBI" id="CHEBI:15378"/>
        <dbReference type="ChEBI" id="CHEBI:17140"/>
        <dbReference type="ChEBI" id="CHEBI:30616"/>
        <dbReference type="ChEBI" id="CHEBI:57737"/>
        <dbReference type="ChEBI" id="CHEBI:456216"/>
        <dbReference type="EC" id="2.7.1.17"/>
    </reaction>
</comment>
<keyword evidence="2 8" id="KW-0859">Xylose metabolism</keyword>
<dbReference type="Pfam" id="PF00370">
    <property type="entry name" value="FGGY_N"/>
    <property type="match status" value="1"/>
</dbReference>
<protein>
    <recommendedName>
        <fullName evidence="8 10">Xylulose kinase</fullName>
        <shortName evidence="8 10">Xylulokinase</shortName>
        <ecNumber evidence="8 10">2.7.1.17</ecNumber>
    </recommendedName>
</protein>
<evidence type="ECO:0000256" key="10">
    <source>
        <dbReference type="RuleBase" id="RU364073"/>
    </source>
</evidence>
<keyword evidence="4 8" id="KW-0547">Nucleotide-binding</keyword>
<dbReference type="EC" id="2.7.1.17" evidence="8 10"/>
<evidence type="ECO:0000313" key="14">
    <source>
        <dbReference type="Proteomes" id="UP000831786"/>
    </source>
</evidence>
<evidence type="ECO:0000256" key="9">
    <source>
        <dbReference type="RuleBase" id="RU003733"/>
    </source>
</evidence>
<dbReference type="HAMAP" id="MF_02220">
    <property type="entry name" value="XylB"/>
    <property type="match status" value="1"/>
</dbReference>
<evidence type="ECO:0000259" key="11">
    <source>
        <dbReference type="Pfam" id="PF00370"/>
    </source>
</evidence>
<accession>A0ABY4FR07</accession>
<evidence type="ECO:0000256" key="6">
    <source>
        <dbReference type="ARBA" id="ARBA00022840"/>
    </source>
</evidence>
<dbReference type="Proteomes" id="UP000831786">
    <property type="component" value="Chromosome"/>
</dbReference>
<dbReference type="NCBIfam" id="TIGR01312">
    <property type="entry name" value="XylB"/>
    <property type="match status" value="1"/>
</dbReference>
<dbReference type="InterPro" id="IPR043129">
    <property type="entry name" value="ATPase_NBD"/>
</dbReference>
<dbReference type="Gene3D" id="3.30.420.40">
    <property type="match status" value="2"/>
</dbReference>
<feature type="site" description="Important for activity" evidence="8">
    <location>
        <position position="7"/>
    </location>
</feature>
<keyword evidence="3 8" id="KW-0808">Transferase</keyword>
<keyword evidence="5 8" id="KW-0418">Kinase</keyword>
<dbReference type="SUPFAM" id="SSF53067">
    <property type="entry name" value="Actin-like ATPase domain"/>
    <property type="match status" value="2"/>
</dbReference>
<proteinExistence type="inferred from homology"/>
<dbReference type="InterPro" id="IPR000577">
    <property type="entry name" value="Carb_kinase_FGGY"/>
</dbReference>
<dbReference type="CDD" id="cd07809">
    <property type="entry name" value="ASKHA_NBD_FGGY_BaXK-like"/>
    <property type="match status" value="1"/>
</dbReference>
<feature type="binding site" evidence="8">
    <location>
        <begin position="70"/>
        <end position="71"/>
    </location>
    <ligand>
        <name>substrate</name>
    </ligand>
</feature>
<feature type="domain" description="Carbohydrate kinase FGGY N-terminal" evidence="11">
    <location>
        <begin position="3"/>
        <end position="248"/>
    </location>
</feature>
<feature type="active site" description="Proton acceptor" evidence="8">
    <location>
        <position position="241"/>
    </location>
</feature>
<dbReference type="InterPro" id="IPR018485">
    <property type="entry name" value="FGGY_C"/>
</dbReference>
<dbReference type="RefSeq" id="WP_244729824.1">
    <property type="nucleotide sequence ID" value="NZ_CP095045.1"/>
</dbReference>
<dbReference type="PANTHER" id="PTHR43095">
    <property type="entry name" value="SUGAR KINASE"/>
    <property type="match status" value="1"/>
</dbReference>
<evidence type="ECO:0000256" key="1">
    <source>
        <dbReference type="ARBA" id="ARBA00009156"/>
    </source>
</evidence>
<dbReference type="PANTHER" id="PTHR43095:SF5">
    <property type="entry name" value="XYLULOSE KINASE"/>
    <property type="match status" value="1"/>
</dbReference>
<dbReference type="EMBL" id="CP095045">
    <property type="protein sequence ID" value="UOQ58718.1"/>
    <property type="molecule type" value="Genomic_DNA"/>
</dbReference>
<feature type="domain" description="Carbohydrate kinase FGGY C-terminal" evidence="12">
    <location>
        <begin position="256"/>
        <end position="437"/>
    </location>
</feature>
<comment type="similarity">
    <text evidence="1 8 9">Belongs to the FGGY kinase family.</text>
</comment>
<dbReference type="InterPro" id="IPR006000">
    <property type="entry name" value="Xylulokinase"/>
</dbReference>
<evidence type="ECO:0000256" key="8">
    <source>
        <dbReference type="HAMAP-Rule" id="MF_02220"/>
    </source>
</evidence>
<dbReference type="InterPro" id="IPR018484">
    <property type="entry name" value="FGGY_N"/>
</dbReference>
<keyword evidence="6 8" id="KW-0067">ATP-binding</keyword>
<evidence type="ECO:0000256" key="2">
    <source>
        <dbReference type="ARBA" id="ARBA00022629"/>
    </source>
</evidence>
<evidence type="ECO:0000256" key="7">
    <source>
        <dbReference type="ARBA" id="ARBA00023277"/>
    </source>
</evidence>
<keyword evidence="7 8" id="KW-0119">Carbohydrate metabolism</keyword>
<evidence type="ECO:0000259" key="12">
    <source>
        <dbReference type="Pfam" id="PF02782"/>
    </source>
</evidence>
<dbReference type="InterPro" id="IPR050406">
    <property type="entry name" value="FGGY_Carb_Kinase"/>
</dbReference>
<dbReference type="InterPro" id="IPR018483">
    <property type="entry name" value="Carb_kinase_FGGY_CS"/>
</dbReference>
<organism evidence="13 14">
    <name type="scientific">Leucobacter allii</name>
    <dbReference type="NCBI Taxonomy" id="2932247"/>
    <lineage>
        <taxon>Bacteria</taxon>
        <taxon>Bacillati</taxon>
        <taxon>Actinomycetota</taxon>
        <taxon>Actinomycetes</taxon>
        <taxon>Micrococcales</taxon>
        <taxon>Microbacteriaceae</taxon>
        <taxon>Leucobacter</taxon>
    </lineage>
</organism>
<evidence type="ECO:0000313" key="13">
    <source>
        <dbReference type="EMBL" id="UOQ58718.1"/>
    </source>
</evidence>
<sequence>MLVAGVDSSTQSCKVVVCDADTGRVLRAGRAPHPDGTEVDPEAWWDALRAAIAEAGGVADAAAIAIGGQQHGMVALDAGGRVIRPALLWNDTRSAAAADALRAEFGDAELAQRTGLVPVASFTIAKLRWLRDAEPAAAERVAAVALPHDWLSWRLAGYGPAGESPRGPDLAALWTDRSDASGTGYWSARTGAYDRGLLEAALGHDAVLPRVRSPLETGGTTAGDPRIGIPAGIPIGPGAGDNAAAALGLGAGVGDAVISIGTSGTVFGVAEHPVADPSGTVAGFADAGGAQLPLIATLNAARVLDTVAALLGVDHDGLGRLALESPPGAAGLVLQPYFAGERTPNLPDATATLFGMTLASTRREHLARAAVEGLLCGLADGLDALRDAGLEARTVTLIGGAALNPAVQRIAAQILGLPVRIPAPAEYVALGAARQAASLVRGAAVHWVFPLLAELAPADEPRIRAQYRARA</sequence>
<evidence type="ECO:0000256" key="4">
    <source>
        <dbReference type="ARBA" id="ARBA00022741"/>
    </source>
</evidence>
<comment type="function">
    <text evidence="8">Catalyzes the phosphorylation of D-xylulose to D-xylulose 5-phosphate.</text>
</comment>
<keyword evidence="14" id="KW-1185">Reference proteome</keyword>
<gene>
    <name evidence="8 10 13" type="primary">xylB</name>
    <name evidence="13" type="ORF">MUN78_07825</name>
</gene>
<dbReference type="GO" id="GO:0004856">
    <property type="term" value="F:D-xylulokinase activity"/>
    <property type="evidence" value="ECO:0007669"/>
    <property type="project" value="UniProtKB-EC"/>
</dbReference>
<name>A0ABY4FR07_9MICO</name>
<dbReference type="Pfam" id="PF02782">
    <property type="entry name" value="FGGY_C"/>
    <property type="match status" value="1"/>
</dbReference>
<dbReference type="PROSITE" id="PS00445">
    <property type="entry name" value="FGGY_KINASES_2"/>
    <property type="match status" value="1"/>
</dbReference>
<evidence type="ECO:0000256" key="5">
    <source>
        <dbReference type="ARBA" id="ARBA00022777"/>
    </source>
</evidence>
<reference evidence="13 14" key="1">
    <citation type="submission" date="2022-04" db="EMBL/GenBank/DDBJ databases">
        <title>Leucobacter sp. isolated from rhizosphere of garlic.</title>
        <authorList>
            <person name="Won M."/>
            <person name="Lee C.-M."/>
            <person name="Woen H.-Y."/>
            <person name="Kwon S.-W."/>
        </authorList>
    </citation>
    <scope>NUCLEOTIDE SEQUENCE [LARGE SCALE GENOMIC DNA]</scope>
    <source>
        <strain evidence="13 14">H21R-40</strain>
    </source>
</reference>
<evidence type="ECO:0000256" key="3">
    <source>
        <dbReference type="ARBA" id="ARBA00022679"/>
    </source>
</evidence>